<comment type="caution">
    <text evidence="1">The sequence shown here is derived from an EMBL/GenBank/DDBJ whole genome shotgun (WGS) entry which is preliminary data.</text>
</comment>
<gene>
    <name evidence="1" type="ORF">PF006_g13806</name>
</gene>
<sequence>MPGWAQRGAAAEFNLVEVANEHVLVAMGDSVVVTDLVSDSPARARRRTGSHWVNAVAVQRKIRVDGAVVAGAVHAPERPLIPAIRFNLLACPDANAERDFRFLFVACSAL</sequence>
<name>A0A6A3TRF0_9STRA</name>
<dbReference type="AlphaFoldDB" id="A0A6A3TRF0"/>
<accession>A0A6A3TRF0</accession>
<evidence type="ECO:0000313" key="1">
    <source>
        <dbReference type="EMBL" id="KAE9139155.1"/>
    </source>
</evidence>
<proteinExistence type="predicted"/>
<reference evidence="1 2" key="1">
    <citation type="submission" date="2018-08" db="EMBL/GenBank/DDBJ databases">
        <title>Genomic investigation of the strawberry pathogen Phytophthora fragariae indicates pathogenicity is determined by transcriptional variation in three key races.</title>
        <authorList>
            <person name="Adams T.M."/>
            <person name="Armitage A.D."/>
            <person name="Sobczyk M.K."/>
            <person name="Bates H.J."/>
            <person name="Dunwell J.M."/>
            <person name="Nellist C.F."/>
            <person name="Harrison R.J."/>
        </authorList>
    </citation>
    <scope>NUCLEOTIDE SEQUENCE [LARGE SCALE GENOMIC DNA]</scope>
    <source>
        <strain evidence="1 2">NOV-5</strain>
    </source>
</reference>
<evidence type="ECO:0000313" key="2">
    <source>
        <dbReference type="Proteomes" id="UP000440732"/>
    </source>
</evidence>
<protein>
    <submittedName>
        <fullName evidence="1">Uncharacterized protein</fullName>
    </submittedName>
</protein>
<dbReference type="EMBL" id="QXGA01000837">
    <property type="protein sequence ID" value="KAE9139155.1"/>
    <property type="molecule type" value="Genomic_DNA"/>
</dbReference>
<organism evidence="1 2">
    <name type="scientific">Phytophthora fragariae</name>
    <dbReference type="NCBI Taxonomy" id="53985"/>
    <lineage>
        <taxon>Eukaryota</taxon>
        <taxon>Sar</taxon>
        <taxon>Stramenopiles</taxon>
        <taxon>Oomycota</taxon>
        <taxon>Peronosporomycetes</taxon>
        <taxon>Peronosporales</taxon>
        <taxon>Peronosporaceae</taxon>
        <taxon>Phytophthora</taxon>
    </lineage>
</organism>
<dbReference type="Proteomes" id="UP000440732">
    <property type="component" value="Unassembled WGS sequence"/>
</dbReference>